<evidence type="ECO:0000259" key="2">
    <source>
        <dbReference type="SMART" id="SM00854"/>
    </source>
</evidence>
<evidence type="ECO:0000256" key="1">
    <source>
        <dbReference type="ARBA" id="ARBA00005662"/>
    </source>
</evidence>
<dbReference type="AlphaFoldDB" id="A0A1F6CH73"/>
<dbReference type="SMART" id="SM00854">
    <property type="entry name" value="PGA_cap"/>
    <property type="match status" value="1"/>
</dbReference>
<proteinExistence type="inferred from homology"/>
<dbReference type="InterPro" id="IPR052169">
    <property type="entry name" value="CW_Biosynth-Accessory"/>
</dbReference>
<dbReference type="STRING" id="1798481.A2678_01815"/>
<organism evidence="3 4">
    <name type="scientific">Candidatus Kaiserbacteria bacterium RIFCSPHIGHO2_01_FULL_53_31</name>
    <dbReference type="NCBI Taxonomy" id="1798481"/>
    <lineage>
        <taxon>Bacteria</taxon>
        <taxon>Candidatus Kaiseribacteriota</taxon>
    </lineage>
</organism>
<accession>A0A1F6CH73</accession>
<evidence type="ECO:0000313" key="4">
    <source>
        <dbReference type="Proteomes" id="UP000178815"/>
    </source>
</evidence>
<dbReference type="EMBL" id="MFKU01000010">
    <property type="protein sequence ID" value="OGG48583.1"/>
    <property type="molecule type" value="Genomic_DNA"/>
</dbReference>
<gene>
    <name evidence="3" type="ORF">A2678_01815</name>
</gene>
<dbReference type="InterPro" id="IPR029052">
    <property type="entry name" value="Metallo-depent_PP-like"/>
</dbReference>
<dbReference type="SUPFAM" id="SSF56300">
    <property type="entry name" value="Metallo-dependent phosphatases"/>
    <property type="match status" value="1"/>
</dbReference>
<dbReference type="Gene3D" id="3.60.21.10">
    <property type="match status" value="1"/>
</dbReference>
<dbReference type="CDD" id="cd07381">
    <property type="entry name" value="MPP_CapA"/>
    <property type="match status" value="1"/>
</dbReference>
<comment type="caution">
    <text evidence="3">The sequence shown here is derived from an EMBL/GenBank/DDBJ whole genome shotgun (WGS) entry which is preliminary data.</text>
</comment>
<feature type="domain" description="Capsule synthesis protein CapA" evidence="2">
    <location>
        <begin position="56"/>
        <end position="280"/>
    </location>
</feature>
<comment type="similarity">
    <text evidence="1">Belongs to the CapA family.</text>
</comment>
<reference evidence="3 4" key="1">
    <citation type="journal article" date="2016" name="Nat. Commun.">
        <title>Thousands of microbial genomes shed light on interconnected biogeochemical processes in an aquifer system.</title>
        <authorList>
            <person name="Anantharaman K."/>
            <person name="Brown C.T."/>
            <person name="Hug L.A."/>
            <person name="Sharon I."/>
            <person name="Castelle C.J."/>
            <person name="Probst A.J."/>
            <person name="Thomas B.C."/>
            <person name="Singh A."/>
            <person name="Wilkins M.J."/>
            <person name="Karaoz U."/>
            <person name="Brodie E.L."/>
            <person name="Williams K.H."/>
            <person name="Hubbard S.S."/>
            <person name="Banfield J.F."/>
        </authorList>
    </citation>
    <scope>NUCLEOTIDE SEQUENCE [LARGE SCALE GENOMIC DNA]</scope>
</reference>
<dbReference type="Pfam" id="PF09587">
    <property type="entry name" value="PGA_cap"/>
    <property type="match status" value="1"/>
</dbReference>
<name>A0A1F6CH73_9BACT</name>
<dbReference type="Proteomes" id="UP000178815">
    <property type="component" value="Unassembled WGS sequence"/>
</dbReference>
<dbReference type="InterPro" id="IPR019079">
    <property type="entry name" value="Capsule_synth_CapA"/>
</dbReference>
<dbReference type="PANTHER" id="PTHR33393">
    <property type="entry name" value="POLYGLUTAMINE SYNTHESIS ACCESSORY PROTEIN RV0574C-RELATED"/>
    <property type="match status" value="1"/>
</dbReference>
<sequence>MGILFKRLLHPISVSAIFVVALAGTYLYKPDIVSAPTLQVLSNIHEPRAVALIPVRILFLGDIMLDRSVAVRAKAVGYDALTTKVESMFTSADATVANLEGTITTNPSISQVDHTKLQFTFNPAAVPFLQHIGITAVSLSNNHALDFGRSGYRATKEFLKQGNIIAFGSPYNFDNPSTKFTIRGRNICFVGYEGAYTFNASSTEREIARLRPSCDLLIATMHAGVEYDTGHTSEQRRVARAFIDAGADAIIGTHPHVVEPLEIYKGKAIFYSLGNFIFDQNFSFGTTHGLAVYMEWNENETAYELVPITIRGQEVTFSDNAEGLKTRSALIDRELPNDISGAILNTSSFTLK</sequence>
<dbReference type="PANTHER" id="PTHR33393:SF13">
    <property type="entry name" value="PGA BIOSYNTHESIS PROTEIN CAPA"/>
    <property type="match status" value="1"/>
</dbReference>
<protein>
    <recommendedName>
        <fullName evidence="2">Capsule synthesis protein CapA domain-containing protein</fullName>
    </recommendedName>
</protein>
<evidence type="ECO:0000313" key="3">
    <source>
        <dbReference type="EMBL" id="OGG48583.1"/>
    </source>
</evidence>